<evidence type="ECO:0000313" key="1">
    <source>
        <dbReference type="EMBL" id="MDZ8117210.1"/>
    </source>
</evidence>
<dbReference type="RefSeq" id="WP_322607013.1">
    <property type="nucleotide sequence ID" value="NZ_JARVCO010000002.1"/>
</dbReference>
<reference evidence="1 2" key="1">
    <citation type="journal article" date="2024" name="Appl. Environ. Microbiol.">
        <title>Pontiella agarivorans sp. nov., a novel marine anaerobic bacterium capable of degrading macroalgal polysaccharides and fixing nitrogen.</title>
        <authorList>
            <person name="Liu N."/>
            <person name="Kivenson V."/>
            <person name="Peng X."/>
            <person name="Cui Z."/>
            <person name="Lankiewicz T.S."/>
            <person name="Gosselin K.M."/>
            <person name="English C.J."/>
            <person name="Blair E.M."/>
            <person name="O'Malley M.A."/>
            <person name="Valentine D.L."/>
        </authorList>
    </citation>
    <scope>NUCLEOTIDE SEQUENCE [LARGE SCALE GENOMIC DNA]</scope>
    <source>
        <strain evidence="1 2">NLcol2</strain>
    </source>
</reference>
<organism evidence="1 2">
    <name type="scientific">Pontiella agarivorans</name>
    <dbReference type="NCBI Taxonomy" id="3038953"/>
    <lineage>
        <taxon>Bacteria</taxon>
        <taxon>Pseudomonadati</taxon>
        <taxon>Kiritimatiellota</taxon>
        <taxon>Kiritimatiellia</taxon>
        <taxon>Kiritimatiellales</taxon>
        <taxon>Pontiellaceae</taxon>
        <taxon>Pontiella</taxon>
    </lineage>
</organism>
<keyword evidence="2" id="KW-1185">Reference proteome</keyword>
<dbReference type="Proteomes" id="UP001290861">
    <property type="component" value="Unassembled WGS sequence"/>
</dbReference>
<proteinExistence type="predicted"/>
<dbReference type="Pfam" id="PF07308">
    <property type="entry name" value="DUF1456"/>
    <property type="match status" value="2"/>
</dbReference>
<dbReference type="PANTHER" id="PTHR37805:SF1">
    <property type="entry name" value="CYTOPLASMIC PROTEIN"/>
    <property type="match status" value="1"/>
</dbReference>
<protein>
    <submittedName>
        <fullName evidence="1">DUF1456 family protein</fullName>
    </submittedName>
</protein>
<accession>A0ABU5MSS6</accession>
<sequence>MTNNDSLRRLRYALNINDETVAEIMALTGRTTTSEEVVNWLKREDEPGYSPLSDPDLCRFLDGLIIKKRGPHPSGKIPEPLEFVSNNEILKKLRIALELKEDGMLSVFNKADFKVTSAELGSFFRKEGHRNYRKVPEQVLRKFIHGLSV</sequence>
<dbReference type="PANTHER" id="PTHR37805">
    <property type="entry name" value="CYTOPLASMIC PROTEIN-RELATED"/>
    <property type="match status" value="1"/>
</dbReference>
<dbReference type="InterPro" id="IPR009921">
    <property type="entry name" value="YehS-like"/>
</dbReference>
<evidence type="ECO:0000313" key="2">
    <source>
        <dbReference type="Proteomes" id="UP001290861"/>
    </source>
</evidence>
<gene>
    <name evidence="1" type="ORF">P9H32_01110</name>
</gene>
<name>A0ABU5MSS6_9BACT</name>
<comment type="caution">
    <text evidence="1">The sequence shown here is derived from an EMBL/GenBank/DDBJ whole genome shotgun (WGS) entry which is preliminary data.</text>
</comment>
<dbReference type="EMBL" id="JARVCO010000002">
    <property type="protein sequence ID" value="MDZ8117210.1"/>
    <property type="molecule type" value="Genomic_DNA"/>
</dbReference>